<evidence type="ECO:0000313" key="2">
    <source>
        <dbReference type="Proteomes" id="UP000794436"/>
    </source>
</evidence>
<organism evidence="1 2">
    <name type="scientific">Pythium oligandrum</name>
    <name type="common">Mycoparasitic fungus</name>
    <dbReference type="NCBI Taxonomy" id="41045"/>
    <lineage>
        <taxon>Eukaryota</taxon>
        <taxon>Sar</taxon>
        <taxon>Stramenopiles</taxon>
        <taxon>Oomycota</taxon>
        <taxon>Peronosporomycetes</taxon>
        <taxon>Pythiales</taxon>
        <taxon>Pythiaceae</taxon>
        <taxon>Pythium</taxon>
    </lineage>
</organism>
<dbReference type="Proteomes" id="UP000794436">
    <property type="component" value="Unassembled WGS sequence"/>
</dbReference>
<accession>A0A8K1CI97</accession>
<dbReference type="AlphaFoldDB" id="A0A8K1CI97"/>
<sequence length="397" mass="45602">MLRKGWYQLVDVNGRDVGSETSVKASKETCIKAIKKQVQQEFRLVETSSLQVFVNQAAFDNKEQLVDDTICVGDQLGKVDDVMIVALQDDDPSPPAKKRKVDDASNRRIQVLRTEQVTKLPLDLNELQEKHARELPAMIPISEHCLEYIRVLDSSGLCTKSVEKLFVERHDSVPPEYVRIVWNVLNPMVSARQARLKKHGTFRRFKRIEQVERPDLSFYISEYPYSKVCIFRGVEESVGDIRYPLKKLWDGVTWRYGDAPCVFGYAAVGRQVSLVMIREDKLEVMEEYDLSELDERLALFLALPNLSTLFRPVLELMKPLKSTEYFVNTLPNEVHLCAIQFFANQQALLGMKGKLEAQHETEDDPIIVVVPNSELEESERPLKRLNWGMRLIGGCMR</sequence>
<gene>
    <name evidence="1" type="ORF">Poli38472_002671</name>
</gene>
<comment type="caution">
    <text evidence="1">The sequence shown here is derived from an EMBL/GenBank/DDBJ whole genome shotgun (WGS) entry which is preliminary data.</text>
</comment>
<reference evidence="1" key="1">
    <citation type="submission" date="2019-03" db="EMBL/GenBank/DDBJ databases">
        <title>Long read genome sequence of the mycoparasitic Pythium oligandrum ATCC 38472 isolated from sugarbeet rhizosphere.</title>
        <authorList>
            <person name="Gaulin E."/>
        </authorList>
    </citation>
    <scope>NUCLEOTIDE SEQUENCE</scope>
    <source>
        <strain evidence="1">ATCC 38472_TT</strain>
    </source>
</reference>
<name>A0A8K1CI97_PYTOL</name>
<evidence type="ECO:0000313" key="1">
    <source>
        <dbReference type="EMBL" id="TMW63730.1"/>
    </source>
</evidence>
<dbReference type="EMBL" id="SPLM01000072">
    <property type="protein sequence ID" value="TMW63730.1"/>
    <property type="molecule type" value="Genomic_DNA"/>
</dbReference>
<proteinExistence type="predicted"/>
<protein>
    <submittedName>
        <fullName evidence="1">Uncharacterized protein</fullName>
    </submittedName>
</protein>
<keyword evidence="2" id="KW-1185">Reference proteome</keyword>